<dbReference type="InterPro" id="IPR010130">
    <property type="entry name" value="T1SS_OMP_TolC"/>
</dbReference>
<dbReference type="GO" id="GO:0015562">
    <property type="term" value="F:efflux transmembrane transporter activity"/>
    <property type="evidence" value="ECO:0007669"/>
    <property type="project" value="InterPro"/>
</dbReference>
<protein>
    <recommendedName>
        <fullName evidence="12">Channel protein TolC</fullName>
    </recommendedName>
</protein>
<accession>A0A1F6TTY0</accession>
<feature type="chain" id="PRO_5009526845" description="Channel protein TolC" evidence="9">
    <location>
        <begin position="20"/>
        <end position="435"/>
    </location>
</feature>
<reference evidence="10 11" key="1">
    <citation type="journal article" date="2016" name="Nat. Commun.">
        <title>Thousands of microbial genomes shed light on interconnected biogeochemical processes in an aquifer system.</title>
        <authorList>
            <person name="Anantharaman K."/>
            <person name="Brown C.T."/>
            <person name="Hug L.A."/>
            <person name="Sharon I."/>
            <person name="Castelle C.J."/>
            <person name="Probst A.J."/>
            <person name="Thomas B.C."/>
            <person name="Singh A."/>
            <person name="Wilkins M.J."/>
            <person name="Karaoz U."/>
            <person name="Brodie E.L."/>
            <person name="Williams K.H."/>
            <person name="Hubbard S.S."/>
            <person name="Banfield J.F."/>
        </authorList>
    </citation>
    <scope>NUCLEOTIDE SEQUENCE [LARGE SCALE GENOMIC DNA]</scope>
</reference>
<dbReference type="AlphaFoldDB" id="A0A1F6TTY0"/>
<evidence type="ECO:0000256" key="7">
    <source>
        <dbReference type="ARBA" id="ARBA00023237"/>
    </source>
</evidence>
<keyword evidence="5" id="KW-0812">Transmembrane</keyword>
<keyword evidence="7" id="KW-0998">Cell outer membrane</keyword>
<keyword evidence="4" id="KW-1134">Transmembrane beta strand</keyword>
<dbReference type="EMBL" id="MFSU01000024">
    <property type="protein sequence ID" value="OGI48587.1"/>
    <property type="molecule type" value="Genomic_DNA"/>
</dbReference>
<evidence type="ECO:0000256" key="8">
    <source>
        <dbReference type="SAM" id="Coils"/>
    </source>
</evidence>
<evidence type="ECO:0000313" key="10">
    <source>
        <dbReference type="EMBL" id="OGI48587.1"/>
    </source>
</evidence>
<evidence type="ECO:0000256" key="4">
    <source>
        <dbReference type="ARBA" id="ARBA00022452"/>
    </source>
</evidence>
<comment type="subcellular location">
    <subcellularLocation>
        <location evidence="1">Cell outer membrane</location>
    </subcellularLocation>
</comment>
<dbReference type="Proteomes" id="UP000178885">
    <property type="component" value="Unassembled WGS sequence"/>
</dbReference>
<dbReference type="SUPFAM" id="SSF56954">
    <property type="entry name" value="Outer membrane efflux proteins (OEP)"/>
    <property type="match status" value="1"/>
</dbReference>
<keyword evidence="8" id="KW-0175">Coiled coil</keyword>
<dbReference type="GO" id="GO:1990281">
    <property type="term" value="C:efflux pump complex"/>
    <property type="evidence" value="ECO:0007669"/>
    <property type="project" value="TreeGrafter"/>
</dbReference>
<dbReference type="InterPro" id="IPR051906">
    <property type="entry name" value="TolC-like"/>
</dbReference>
<comment type="caution">
    <text evidence="10">The sequence shown here is derived from an EMBL/GenBank/DDBJ whole genome shotgun (WGS) entry which is preliminary data.</text>
</comment>
<feature type="signal peptide" evidence="9">
    <location>
        <begin position="1"/>
        <end position="19"/>
    </location>
</feature>
<keyword evidence="6" id="KW-0472">Membrane</keyword>
<dbReference type="Gene3D" id="1.20.1600.10">
    <property type="entry name" value="Outer membrane efflux proteins (OEP)"/>
    <property type="match status" value="1"/>
</dbReference>
<dbReference type="Pfam" id="PF02321">
    <property type="entry name" value="OEP"/>
    <property type="match status" value="2"/>
</dbReference>
<keyword evidence="9" id="KW-0732">Signal</keyword>
<proteinExistence type="inferred from homology"/>
<evidence type="ECO:0000313" key="11">
    <source>
        <dbReference type="Proteomes" id="UP000178885"/>
    </source>
</evidence>
<evidence type="ECO:0000256" key="5">
    <source>
        <dbReference type="ARBA" id="ARBA00022692"/>
    </source>
</evidence>
<evidence type="ECO:0000256" key="9">
    <source>
        <dbReference type="SAM" id="SignalP"/>
    </source>
</evidence>
<dbReference type="InterPro" id="IPR003423">
    <property type="entry name" value="OMP_efflux"/>
</dbReference>
<dbReference type="PANTHER" id="PTHR30026:SF20">
    <property type="entry name" value="OUTER MEMBRANE PROTEIN TOLC"/>
    <property type="match status" value="1"/>
</dbReference>
<evidence type="ECO:0000256" key="6">
    <source>
        <dbReference type="ARBA" id="ARBA00023136"/>
    </source>
</evidence>
<keyword evidence="3" id="KW-0813">Transport</keyword>
<dbReference type="STRING" id="1817760.A2151_02530"/>
<organism evidence="10 11">
    <name type="scientific">Candidatus Muproteobacteria bacterium RBG_16_65_34</name>
    <dbReference type="NCBI Taxonomy" id="1817760"/>
    <lineage>
        <taxon>Bacteria</taxon>
        <taxon>Pseudomonadati</taxon>
        <taxon>Pseudomonadota</taxon>
        <taxon>Candidatus Muproteobacteria</taxon>
    </lineage>
</organism>
<evidence type="ECO:0000256" key="3">
    <source>
        <dbReference type="ARBA" id="ARBA00022448"/>
    </source>
</evidence>
<sequence>MKRLLLFGLLLAASSAAPATDLLDVFRQALERDASWAAARAAYRAGIERAPQGRAQLLPTLGLSAATTETDLALKTPTVNNTFNYRTDSYSLTLTQPLYRKQNLAEYAKGQSGAAQAELDLAGARQDLALRAAQAYFGVLAAQEAHETAVAEKEAVGKLLALARRNFAVGVATRIDVHEAEARYDTAQAQEIAAASELEVRREALRAIVGEAPTALAPLVARLDLGLPEPADAERWAATAQEGPRVKSQEQAVAIAREEFEKSRGGHYPTLDLTAARTYTDAGGSTFGTPVESTANQVGLLFQMPLYQGGNISSKVRETAARLDEAEQRLDQARRQAAQQAREAYLAVTSGAARVRAIERAHASNQRALESTVLGYERGVRTGVDVLNSQRELFRARRDLSQSRYDHLVSRLRLKAAAGILTEQDLEDTNRLLAH</sequence>
<feature type="coiled-coil region" evidence="8">
    <location>
        <begin position="316"/>
        <end position="343"/>
    </location>
</feature>
<dbReference type="PANTHER" id="PTHR30026">
    <property type="entry name" value="OUTER MEMBRANE PROTEIN TOLC"/>
    <property type="match status" value="1"/>
</dbReference>
<evidence type="ECO:0008006" key="12">
    <source>
        <dbReference type="Google" id="ProtNLM"/>
    </source>
</evidence>
<evidence type="ECO:0000256" key="1">
    <source>
        <dbReference type="ARBA" id="ARBA00004442"/>
    </source>
</evidence>
<name>A0A1F6TTY0_9PROT</name>
<dbReference type="GO" id="GO:0015288">
    <property type="term" value="F:porin activity"/>
    <property type="evidence" value="ECO:0007669"/>
    <property type="project" value="TreeGrafter"/>
</dbReference>
<dbReference type="GO" id="GO:0009279">
    <property type="term" value="C:cell outer membrane"/>
    <property type="evidence" value="ECO:0007669"/>
    <property type="project" value="UniProtKB-SubCell"/>
</dbReference>
<comment type="similarity">
    <text evidence="2">Belongs to the outer membrane factor (OMF) (TC 1.B.17) family.</text>
</comment>
<dbReference type="NCBIfam" id="TIGR01844">
    <property type="entry name" value="type_I_sec_TolC"/>
    <property type="match status" value="1"/>
</dbReference>
<evidence type="ECO:0000256" key="2">
    <source>
        <dbReference type="ARBA" id="ARBA00007613"/>
    </source>
</evidence>
<gene>
    <name evidence="10" type="ORF">A2151_02530</name>
</gene>